<dbReference type="AlphaFoldDB" id="A0A1C3KBH4"/>
<dbReference type="SUPFAM" id="SSF54236">
    <property type="entry name" value="Ubiquitin-like"/>
    <property type="match status" value="1"/>
</dbReference>
<dbReference type="Gene3D" id="3.10.20.90">
    <property type="entry name" value="Phosphatidylinositol 3-kinase Catalytic Subunit, Chain A, domain 1"/>
    <property type="match status" value="1"/>
</dbReference>
<dbReference type="GO" id="GO:0007021">
    <property type="term" value="P:tubulin complex assembly"/>
    <property type="evidence" value="ECO:0007669"/>
    <property type="project" value="InterPro"/>
</dbReference>
<dbReference type="GO" id="GO:0043014">
    <property type="term" value="F:alpha-tubulin binding"/>
    <property type="evidence" value="ECO:0007669"/>
    <property type="project" value="InterPro"/>
</dbReference>
<feature type="domain" description="CAP-Gly" evidence="2">
    <location>
        <begin position="243"/>
        <end position="286"/>
    </location>
</feature>
<reference evidence="3 4" key="1">
    <citation type="submission" date="2016-06" db="EMBL/GenBank/DDBJ databases">
        <authorList>
            <consortium name="Pathogen Informatics"/>
        </authorList>
    </citation>
    <scope>NUCLEOTIDE SEQUENCE [LARGE SCALE GENOMIC DNA]</scope>
    <source>
        <strain evidence="3">PmlGA01</strain>
    </source>
</reference>
<dbReference type="InterPro" id="IPR000626">
    <property type="entry name" value="Ubiquitin-like_dom"/>
</dbReference>
<keyword evidence="1" id="KW-0143">Chaperone</keyword>
<gene>
    <name evidence="3" type="primary">PmlGA01_070009200</name>
    <name evidence="3" type="ORF">PMLGA01_070009200</name>
</gene>
<evidence type="ECO:0000256" key="1">
    <source>
        <dbReference type="ARBA" id="ARBA00023186"/>
    </source>
</evidence>
<organism evidence="3 4">
    <name type="scientific">Plasmodium malariae</name>
    <dbReference type="NCBI Taxonomy" id="5858"/>
    <lineage>
        <taxon>Eukaryota</taxon>
        <taxon>Sar</taxon>
        <taxon>Alveolata</taxon>
        <taxon>Apicomplexa</taxon>
        <taxon>Aconoidasida</taxon>
        <taxon>Haemosporida</taxon>
        <taxon>Plasmodiidae</taxon>
        <taxon>Plasmodium</taxon>
        <taxon>Plasmodium (Plasmodium)</taxon>
    </lineage>
</organism>
<dbReference type="Proteomes" id="UP000219799">
    <property type="component" value="Chromosome 7"/>
</dbReference>
<dbReference type="SUPFAM" id="SSF74924">
    <property type="entry name" value="Cap-Gly domain"/>
    <property type="match status" value="1"/>
</dbReference>
<evidence type="ECO:0000259" key="2">
    <source>
        <dbReference type="PROSITE" id="PS50245"/>
    </source>
</evidence>
<dbReference type="InterPro" id="IPR045172">
    <property type="entry name" value="TBCB_Ubl"/>
</dbReference>
<proteinExistence type="predicted"/>
<protein>
    <submittedName>
        <fullName evidence="3">Tubulin-specific chaperone, putative</fullName>
    </submittedName>
</protein>
<name>A0A1C3KBH4_PLAMA</name>
<dbReference type="GO" id="GO:0007023">
    <property type="term" value="P:post-chaperonin tubulin folding pathway"/>
    <property type="evidence" value="ECO:0007669"/>
    <property type="project" value="InterPro"/>
</dbReference>
<dbReference type="Pfam" id="PF01302">
    <property type="entry name" value="CAP_GLY"/>
    <property type="match status" value="1"/>
</dbReference>
<evidence type="ECO:0000313" key="4">
    <source>
        <dbReference type="Proteomes" id="UP000219799"/>
    </source>
</evidence>
<evidence type="ECO:0000313" key="3">
    <source>
        <dbReference type="EMBL" id="SBT70845.1"/>
    </source>
</evidence>
<dbReference type="PROSITE" id="PS50245">
    <property type="entry name" value="CAP_GLY_2"/>
    <property type="match status" value="1"/>
</dbReference>
<accession>A0A1C3KBH4</accession>
<dbReference type="InterPro" id="IPR000938">
    <property type="entry name" value="CAP-Gly_domain"/>
</dbReference>
<dbReference type="InterPro" id="IPR036859">
    <property type="entry name" value="CAP-Gly_dom_sf"/>
</dbReference>
<dbReference type="CDD" id="cd01789">
    <property type="entry name" value="Ubl_TBCB"/>
    <property type="match status" value="1"/>
</dbReference>
<dbReference type="Pfam" id="PF14560">
    <property type="entry name" value="Ubiquitin_2"/>
    <property type="match status" value="1"/>
</dbReference>
<dbReference type="VEuPathDB" id="PlasmoDB:PmUG01_07018500"/>
<dbReference type="SMART" id="SM01052">
    <property type="entry name" value="CAP_GLY"/>
    <property type="match status" value="1"/>
</dbReference>
<dbReference type="Gene3D" id="2.30.30.190">
    <property type="entry name" value="CAP Gly-rich-like domain"/>
    <property type="match status" value="1"/>
</dbReference>
<sequence>MSDFIKVDLTHSLYRNKKWKEIKFNKFEKIENIKRKIYTHTGTPHDNMNLYAYDELNIENTQVFLNNDQLCLNDYNVRDNYTIYIQEMNNSSANDIIYNIDDEEKLEKLKHLKYEINEENYNKRQDTFRTFLKKLKDTKKGNITKKEHTDVLNTLNTNVLNTNVLNTDVLNTDVLNTDVLNTDVLNTDVLNTDVLNTNEQNTDVLNTNAQGTYNNTYDKEVYKVDTRCRIKMGDRRGVLKYIGNLKNNNELYVGIDLDEPLGNSDGMYKNQFLFECKGDKYGYIGHINSIEMGNFPPFDIMNLEEF</sequence>
<dbReference type="InterPro" id="IPR029071">
    <property type="entry name" value="Ubiquitin-like_domsf"/>
</dbReference>
<dbReference type="EMBL" id="LT594495">
    <property type="protein sequence ID" value="SBT70845.1"/>
    <property type="molecule type" value="Genomic_DNA"/>
</dbReference>